<reference evidence="3 4" key="1">
    <citation type="journal article" date="2024" name="Genome Biol. Evol.">
        <title>Chromosome-level genome assembly of the viviparous eelpout Zoarces viviparus.</title>
        <authorList>
            <person name="Fuhrmann N."/>
            <person name="Brasseur M.V."/>
            <person name="Bakowski C.E."/>
            <person name="Podsiadlowski L."/>
            <person name="Prost S."/>
            <person name="Krehenwinkel H."/>
            <person name="Mayer C."/>
        </authorList>
    </citation>
    <scope>NUCLEOTIDE SEQUENCE [LARGE SCALE GENOMIC DNA]</scope>
    <source>
        <strain evidence="3">NO-MEL_2022_Ind0_liver</strain>
    </source>
</reference>
<dbReference type="EMBL" id="JBCEZU010000013">
    <property type="protein sequence ID" value="KAK9540359.1"/>
    <property type="molecule type" value="Genomic_DNA"/>
</dbReference>
<keyword evidence="4" id="KW-1185">Reference proteome</keyword>
<keyword evidence="1" id="KW-0472">Membrane</keyword>
<name>A0AAW1FZT9_ZOAVI</name>
<evidence type="ECO:0000313" key="2">
    <source>
        <dbReference type="EMBL" id="KAK9540355.1"/>
    </source>
</evidence>
<proteinExistence type="predicted"/>
<protein>
    <submittedName>
        <fullName evidence="3">Uncharacterized protein</fullName>
    </submittedName>
</protein>
<evidence type="ECO:0000313" key="3">
    <source>
        <dbReference type="EMBL" id="KAK9540359.1"/>
    </source>
</evidence>
<evidence type="ECO:0000256" key="1">
    <source>
        <dbReference type="SAM" id="Phobius"/>
    </source>
</evidence>
<feature type="transmembrane region" description="Helical" evidence="1">
    <location>
        <begin position="12"/>
        <end position="39"/>
    </location>
</feature>
<evidence type="ECO:0000313" key="4">
    <source>
        <dbReference type="Proteomes" id="UP001488805"/>
    </source>
</evidence>
<keyword evidence="1" id="KW-0812">Transmembrane</keyword>
<sequence>MLLVYELISCRLLLPVYSLICILGLVFSPFIFITMLTVITDSITFPYKKKKHNNIQSTAVCWPTPYVKVKARGPDPAR</sequence>
<accession>A0AAW1FZT9</accession>
<gene>
    <name evidence="2" type="ORF">VZT92_002814</name>
    <name evidence="3" type="ORF">VZT92_002817</name>
</gene>
<dbReference type="Proteomes" id="UP001488805">
    <property type="component" value="Unassembled WGS sequence"/>
</dbReference>
<keyword evidence="1" id="KW-1133">Transmembrane helix</keyword>
<dbReference type="EMBL" id="JBCEZU010000013">
    <property type="protein sequence ID" value="KAK9540355.1"/>
    <property type="molecule type" value="Genomic_DNA"/>
</dbReference>
<organism evidence="3 4">
    <name type="scientific">Zoarces viviparus</name>
    <name type="common">Viviparous eelpout</name>
    <name type="synonym">Blennius viviparus</name>
    <dbReference type="NCBI Taxonomy" id="48416"/>
    <lineage>
        <taxon>Eukaryota</taxon>
        <taxon>Metazoa</taxon>
        <taxon>Chordata</taxon>
        <taxon>Craniata</taxon>
        <taxon>Vertebrata</taxon>
        <taxon>Euteleostomi</taxon>
        <taxon>Actinopterygii</taxon>
        <taxon>Neopterygii</taxon>
        <taxon>Teleostei</taxon>
        <taxon>Neoteleostei</taxon>
        <taxon>Acanthomorphata</taxon>
        <taxon>Eupercaria</taxon>
        <taxon>Perciformes</taxon>
        <taxon>Cottioidei</taxon>
        <taxon>Zoarcales</taxon>
        <taxon>Zoarcidae</taxon>
        <taxon>Zoarcinae</taxon>
        <taxon>Zoarces</taxon>
    </lineage>
</organism>
<dbReference type="AlphaFoldDB" id="A0AAW1FZT9"/>
<comment type="caution">
    <text evidence="3">The sequence shown here is derived from an EMBL/GenBank/DDBJ whole genome shotgun (WGS) entry which is preliminary data.</text>
</comment>